<feature type="compositionally biased region" description="Basic and acidic residues" evidence="2">
    <location>
        <begin position="187"/>
        <end position="196"/>
    </location>
</feature>
<dbReference type="GO" id="GO:0003676">
    <property type="term" value="F:nucleic acid binding"/>
    <property type="evidence" value="ECO:0007669"/>
    <property type="project" value="InterPro"/>
</dbReference>
<keyword evidence="4" id="KW-0378">Hydrolase</keyword>
<dbReference type="GO" id="GO:0008270">
    <property type="term" value="F:zinc ion binding"/>
    <property type="evidence" value="ECO:0007669"/>
    <property type="project" value="InterPro"/>
</dbReference>
<dbReference type="InterPro" id="IPR003615">
    <property type="entry name" value="HNH_nuc"/>
</dbReference>
<evidence type="ECO:0000313" key="4">
    <source>
        <dbReference type="EMBL" id="PKZ63896.1"/>
    </source>
</evidence>
<sequence>MSLLIELRSILDHHAAVGAATLDRLGVARQSTGRTSTLLITMGAAPAIAHRWLRIGNAHAWLCRLPSHTADGAISGEHADAVVSGIAHVGRRAPEGVCVEERAEVEQTLIAQAMSGATPAEIAQKARELGNEYAVGTGGLPAGEDRTINEFTVIPTGEGRVSVRGDLDTVIGEKLTAAIESLNTPRPEPDGSDDSRTTGARNADALELILDAAAEADATLATPPKTHISVLLPAAAPDKASLLWLGSISPTTASLLACDSAVTDVVIDGDTVPLQMGTSRRLFPAHLRRAIIIRDRCCIKCGAPAGRTHVHHIQFWSRGGSTDIDNGCLLCPSCHAHIHAGQWEIIMGRDRHPWLVPPASIDPIRTPLPAYNRRTMTLDDRAAA</sequence>
<dbReference type="InterPro" id="IPR003870">
    <property type="entry name" value="DUF222"/>
</dbReference>
<organism evidence="4 5">
    <name type="scientific">Gordonia terrae</name>
    <dbReference type="NCBI Taxonomy" id="2055"/>
    <lineage>
        <taxon>Bacteria</taxon>
        <taxon>Bacillati</taxon>
        <taxon>Actinomycetota</taxon>
        <taxon>Actinomycetes</taxon>
        <taxon>Mycobacteriales</taxon>
        <taxon>Gordoniaceae</taxon>
        <taxon>Gordonia</taxon>
    </lineage>
</organism>
<accession>A0A2I1R451</accession>
<dbReference type="Pfam" id="PF02720">
    <property type="entry name" value="DUF222"/>
    <property type="match status" value="1"/>
</dbReference>
<gene>
    <name evidence="4" type="ORF">CYJ73_19475</name>
</gene>
<dbReference type="CDD" id="cd00085">
    <property type="entry name" value="HNHc"/>
    <property type="match status" value="1"/>
</dbReference>
<evidence type="ECO:0000256" key="1">
    <source>
        <dbReference type="ARBA" id="ARBA00023450"/>
    </source>
</evidence>
<keyword evidence="4" id="KW-0540">Nuclease</keyword>
<comment type="caution">
    <text evidence="4">The sequence shown here is derived from an EMBL/GenBank/DDBJ whole genome shotgun (WGS) entry which is preliminary data.</text>
</comment>
<feature type="domain" description="HNH nuclease" evidence="3">
    <location>
        <begin position="286"/>
        <end position="336"/>
    </location>
</feature>
<evidence type="ECO:0000259" key="3">
    <source>
        <dbReference type="SMART" id="SM00507"/>
    </source>
</evidence>
<dbReference type="SMART" id="SM00507">
    <property type="entry name" value="HNHc"/>
    <property type="match status" value="1"/>
</dbReference>
<reference evidence="4 5" key="1">
    <citation type="submission" date="2017-12" db="EMBL/GenBank/DDBJ databases">
        <title>Phylogenetic diversity of female urinary microbiome.</title>
        <authorList>
            <person name="Thomas-White K."/>
            <person name="Wolfe A.J."/>
        </authorList>
    </citation>
    <scope>NUCLEOTIDE SEQUENCE [LARGE SCALE GENOMIC DNA]</scope>
    <source>
        <strain evidence="4 5">UMB0777</strain>
    </source>
</reference>
<dbReference type="Gene3D" id="1.10.30.50">
    <property type="match status" value="1"/>
</dbReference>
<name>A0A2I1R451_9ACTN</name>
<dbReference type="AlphaFoldDB" id="A0A2I1R451"/>
<proteinExistence type="inferred from homology"/>
<dbReference type="RefSeq" id="WP_101821614.1">
    <property type="nucleotide sequence ID" value="NZ_PKJC01000019.1"/>
</dbReference>
<dbReference type="Pfam" id="PF01844">
    <property type="entry name" value="HNH"/>
    <property type="match status" value="1"/>
</dbReference>
<protein>
    <submittedName>
        <fullName evidence="4">HNH endonuclease</fullName>
    </submittedName>
</protein>
<dbReference type="InterPro" id="IPR002711">
    <property type="entry name" value="HNH"/>
</dbReference>
<evidence type="ECO:0000313" key="5">
    <source>
        <dbReference type="Proteomes" id="UP000234662"/>
    </source>
</evidence>
<keyword evidence="4" id="KW-0255">Endonuclease</keyword>
<dbReference type="Proteomes" id="UP000234662">
    <property type="component" value="Unassembled WGS sequence"/>
</dbReference>
<comment type="similarity">
    <text evidence="1">Belongs to the Rv1128c/1148c/1588c/1702c/1945/3466 family.</text>
</comment>
<dbReference type="GO" id="GO:0004519">
    <property type="term" value="F:endonuclease activity"/>
    <property type="evidence" value="ECO:0007669"/>
    <property type="project" value="UniProtKB-KW"/>
</dbReference>
<evidence type="ECO:0000256" key="2">
    <source>
        <dbReference type="SAM" id="MobiDB-lite"/>
    </source>
</evidence>
<dbReference type="EMBL" id="PKJC01000019">
    <property type="protein sequence ID" value="PKZ63896.1"/>
    <property type="molecule type" value="Genomic_DNA"/>
</dbReference>
<feature type="region of interest" description="Disordered" evidence="2">
    <location>
        <begin position="179"/>
        <end position="199"/>
    </location>
</feature>